<accession>A0A9Q1JXX7</accession>
<dbReference type="PROSITE" id="PS50863">
    <property type="entry name" value="B3"/>
    <property type="match status" value="2"/>
</dbReference>
<feature type="compositionally biased region" description="Basic and acidic residues" evidence="7">
    <location>
        <begin position="122"/>
        <end position="136"/>
    </location>
</feature>
<reference evidence="9" key="1">
    <citation type="submission" date="2022-04" db="EMBL/GenBank/DDBJ databases">
        <title>Carnegiea gigantea Genome sequencing and assembly v2.</title>
        <authorList>
            <person name="Copetti D."/>
            <person name="Sanderson M.J."/>
            <person name="Burquez A."/>
            <person name="Wojciechowski M.F."/>
        </authorList>
    </citation>
    <scope>NUCLEOTIDE SEQUENCE</scope>
    <source>
        <strain evidence="9">SGP5-SGP5p</strain>
        <tissue evidence="9">Aerial part</tissue>
    </source>
</reference>
<keyword evidence="2" id="KW-0677">Repeat</keyword>
<name>A0A9Q1JXX7_9CARY</name>
<dbReference type="GO" id="GO:0003677">
    <property type="term" value="F:DNA binding"/>
    <property type="evidence" value="ECO:0007669"/>
    <property type="project" value="UniProtKB-KW"/>
</dbReference>
<keyword evidence="4" id="KW-0238">DNA-binding</keyword>
<keyword evidence="10" id="KW-1185">Reference proteome</keyword>
<dbReference type="SUPFAM" id="SSF101936">
    <property type="entry name" value="DNA-binding pseudobarrel domain"/>
    <property type="match status" value="3"/>
</dbReference>
<dbReference type="SMART" id="SM01019">
    <property type="entry name" value="B3"/>
    <property type="match status" value="3"/>
</dbReference>
<evidence type="ECO:0000256" key="6">
    <source>
        <dbReference type="ARBA" id="ARBA00023242"/>
    </source>
</evidence>
<protein>
    <recommendedName>
        <fullName evidence="8">TF-B3 domain-containing protein</fullName>
    </recommendedName>
</protein>
<keyword evidence="3" id="KW-0805">Transcription regulation</keyword>
<dbReference type="InterPro" id="IPR039218">
    <property type="entry name" value="REM_fam"/>
</dbReference>
<dbReference type="PANTHER" id="PTHR31674">
    <property type="entry name" value="B3 DOMAIN-CONTAINING PROTEIN REM-LIKE 3-RELATED"/>
    <property type="match status" value="1"/>
</dbReference>
<dbReference type="OrthoDB" id="1109907at2759"/>
<evidence type="ECO:0000256" key="2">
    <source>
        <dbReference type="ARBA" id="ARBA00022737"/>
    </source>
</evidence>
<feature type="domain" description="TF-B3" evidence="8">
    <location>
        <begin position="270"/>
        <end position="366"/>
    </location>
</feature>
<dbReference type="InterPro" id="IPR015300">
    <property type="entry name" value="DNA-bd_pseudobarrel_sf"/>
</dbReference>
<dbReference type="AlphaFoldDB" id="A0A9Q1JXX7"/>
<dbReference type="InterPro" id="IPR003340">
    <property type="entry name" value="B3_DNA-bd"/>
</dbReference>
<dbReference type="PANTHER" id="PTHR31674:SF62">
    <property type="entry name" value="B3 DOMAIN-CONTAINING PROTEIN REM14-RELATED"/>
    <property type="match status" value="1"/>
</dbReference>
<evidence type="ECO:0000256" key="1">
    <source>
        <dbReference type="ARBA" id="ARBA00004123"/>
    </source>
</evidence>
<feature type="domain" description="TF-B3" evidence="8">
    <location>
        <begin position="154"/>
        <end position="250"/>
    </location>
</feature>
<feature type="compositionally biased region" description="Acidic residues" evidence="7">
    <location>
        <begin position="376"/>
        <end position="395"/>
    </location>
</feature>
<dbReference type="GO" id="GO:0005634">
    <property type="term" value="C:nucleus"/>
    <property type="evidence" value="ECO:0007669"/>
    <property type="project" value="UniProtKB-SubCell"/>
</dbReference>
<feature type="region of interest" description="Disordered" evidence="7">
    <location>
        <begin position="122"/>
        <end position="152"/>
    </location>
</feature>
<evidence type="ECO:0000256" key="4">
    <source>
        <dbReference type="ARBA" id="ARBA00023125"/>
    </source>
</evidence>
<evidence type="ECO:0000256" key="3">
    <source>
        <dbReference type="ARBA" id="ARBA00023015"/>
    </source>
</evidence>
<dbReference type="EMBL" id="JAKOGI010000578">
    <property type="protein sequence ID" value="KAJ8432872.1"/>
    <property type="molecule type" value="Genomic_DNA"/>
</dbReference>
<evidence type="ECO:0000256" key="5">
    <source>
        <dbReference type="ARBA" id="ARBA00023163"/>
    </source>
</evidence>
<evidence type="ECO:0000313" key="9">
    <source>
        <dbReference type="EMBL" id="KAJ8432872.1"/>
    </source>
</evidence>
<evidence type="ECO:0000259" key="8">
    <source>
        <dbReference type="PROSITE" id="PS50863"/>
    </source>
</evidence>
<feature type="region of interest" description="Disordered" evidence="7">
    <location>
        <begin position="373"/>
        <end position="395"/>
    </location>
</feature>
<gene>
    <name evidence="9" type="ORF">Cgig2_033877</name>
</gene>
<evidence type="ECO:0000313" key="10">
    <source>
        <dbReference type="Proteomes" id="UP001153076"/>
    </source>
</evidence>
<dbReference type="CDD" id="cd10017">
    <property type="entry name" value="B3_DNA"/>
    <property type="match status" value="3"/>
</dbReference>
<dbReference type="Gene3D" id="2.40.330.10">
    <property type="entry name" value="DNA-binding pseudobarrel domain"/>
    <property type="match status" value="3"/>
</dbReference>
<dbReference type="Proteomes" id="UP001153076">
    <property type="component" value="Unassembled WGS sequence"/>
</dbReference>
<comment type="subcellular location">
    <subcellularLocation>
        <location evidence="1">Nucleus</location>
    </subcellularLocation>
</comment>
<keyword evidence="6" id="KW-0539">Nucleus</keyword>
<organism evidence="9 10">
    <name type="scientific">Carnegiea gigantea</name>
    <dbReference type="NCBI Taxonomy" id="171969"/>
    <lineage>
        <taxon>Eukaryota</taxon>
        <taxon>Viridiplantae</taxon>
        <taxon>Streptophyta</taxon>
        <taxon>Embryophyta</taxon>
        <taxon>Tracheophyta</taxon>
        <taxon>Spermatophyta</taxon>
        <taxon>Magnoliopsida</taxon>
        <taxon>eudicotyledons</taxon>
        <taxon>Gunneridae</taxon>
        <taxon>Pentapetalae</taxon>
        <taxon>Caryophyllales</taxon>
        <taxon>Cactineae</taxon>
        <taxon>Cactaceae</taxon>
        <taxon>Cactoideae</taxon>
        <taxon>Echinocereeae</taxon>
        <taxon>Carnegiea</taxon>
    </lineage>
</organism>
<comment type="caution">
    <text evidence="9">The sequence shown here is derived from an EMBL/GenBank/DDBJ whole genome shotgun (WGS) entry which is preliminary data.</text>
</comment>
<dbReference type="Pfam" id="PF02362">
    <property type="entry name" value="B3"/>
    <property type="match status" value="2"/>
</dbReference>
<sequence length="485" mass="55431">MATNSDAFFQPLLPNFLNSFSIPVAYLKKLEAELKGHQLESVVLMREKDGHRHKHENKHWVVEIQGGRHFNPQEWSKFALHHELKEGCFLVFRHSGNLLFHVSVFDPITSCECHFLSHPEQEKQEEERQEKQEERSGGGVAVPSRRGEHRPPPKCYVTITSYSAERNIIHLPRQFVRANGLAFRRCIVTLIDQKKRSWKVWLSYKDSDGQSYINRGWKAFQVANPLKPGDVIRLQLLNPGTYPIFKCCSTWIEVGVYSSRSKPELNNLDRFVSSHSGSDSANFVKYLPRKFVRENGLAFRRCAVKLIDQKKRSWKVWLHYKHSNEQSYINRGWKAFGVANRLKPGDVIRFQLLDAGKRPVFKCCTCPKPWEGGRGEEEDDKDKGENDDDVGDDEAENEVAEVAYRRRPGQRTPPSCHFTITPSAADRSFDVSQPMSISSCLAPKSWKTCGINSTLGIHLKACPLHVHDASHSAPPALTPTQRPPK</sequence>
<evidence type="ECO:0000256" key="7">
    <source>
        <dbReference type="SAM" id="MobiDB-lite"/>
    </source>
</evidence>
<proteinExistence type="predicted"/>
<keyword evidence="5" id="KW-0804">Transcription</keyword>